<dbReference type="SUPFAM" id="SSF46894">
    <property type="entry name" value="C-terminal effector domain of the bipartite response regulators"/>
    <property type="match status" value="1"/>
</dbReference>
<dbReference type="SMART" id="SM00421">
    <property type="entry name" value="HTH_LUXR"/>
    <property type="match status" value="1"/>
</dbReference>
<reference evidence="7 9" key="2">
    <citation type="submission" date="2018-07" db="EMBL/GenBank/DDBJ databases">
        <title>Mechanisms of high-level aminoglycoside resistance among Gram-negative pathogens in Brazil.</title>
        <authorList>
            <person name="Ballaben A.S."/>
            <person name="Darini A.L.C."/>
            <person name="Doi Y."/>
        </authorList>
    </citation>
    <scope>NUCLEOTIDE SEQUENCE [LARGE SCALE GENOMIC DNA]</scope>
    <source>
        <strain evidence="7 9">B2-305</strain>
    </source>
</reference>
<evidence type="ECO:0000256" key="2">
    <source>
        <dbReference type="ARBA" id="ARBA00023125"/>
    </source>
</evidence>
<evidence type="ECO:0000313" key="7">
    <source>
        <dbReference type="EMBL" id="RCI75724.1"/>
    </source>
</evidence>
<dbReference type="PROSITE" id="PS50110">
    <property type="entry name" value="RESPONSE_REGULATORY"/>
    <property type="match status" value="1"/>
</dbReference>
<reference evidence="6 8" key="1">
    <citation type="submission" date="2017-05" db="EMBL/GenBank/DDBJ databases">
        <authorList>
            <person name="Song R."/>
            <person name="Chenine A.L."/>
            <person name="Ruprecht R.M."/>
        </authorList>
    </citation>
    <scope>NUCLEOTIDE SEQUENCE [LARGE SCALE GENOMIC DNA]</scope>
    <source>
        <strain evidence="6 8">S567_C10_BS</strain>
    </source>
</reference>
<accession>A0A1S1BU73</accession>
<dbReference type="EMBL" id="QORE01000129">
    <property type="protein sequence ID" value="RCI75724.1"/>
    <property type="molecule type" value="Genomic_DNA"/>
</dbReference>
<dbReference type="GO" id="GO:0003677">
    <property type="term" value="F:DNA binding"/>
    <property type="evidence" value="ECO:0007669"/>
    <property type="project" value="UniProtKB-KW"/>
</dbReference>
<evidence type="ECO:0000259" key="4">
    <source>
        <dbReference type="PROSITE" id="PS50043"/>
    </source>
</evidence>
<evidence type="ECO:0000313" key="8">
    <source>
        <dbReference type="Proteomes" id="UP000194857"/>
    </source>
</evidence>
<dbReference type="GO" id="GO:0006355">
    <property type="term" value="P:regulation of DNA-templated transcription"/>
    <property type="evidence" value="ECO:0007669"/>
    <property type="project" value="InterPro"/>
</dbReference>
<evidence type="ECO:0000313" key="6">
    <source>
        <dbReference type="EMBL" id="OTI55964.1"/>
    </source>
</evidence>
<dbReference type="InterPro" id="IPR039420">
    <property type="entry name" value="WalR-like"/>
</dbReference>
<dbReference type="Proteomes" id="UP000253594">
    <property type="component" value="Unassembled WGS sequence"/>
</dbReference>
<keyword evidence="2 7" id="KW-0238">DNA-binding</keyword>
<feature type="domain" description="Response regulatory" evidence="5">
    <location>
        <begin position="2"/>
        <end position="118"/>
    </location>
</feature>
<dbReference type="CDD" id="cd17535">
    <property type="entry name" value="REC_NarL-like"/>
    <property type="match status" value="1"/>
</dbReference>
<evidence type="ECO:0000313" key="9">
    <source>
        <dbReference type="Proteomes" id="UP000253594"/>
    </source>
</evidence>
<evidence type="ECO:0000259" key="5">
    <source>
        <dbReference type="PROSITE" id="PS50110"/>
    </source>
</evidence>
<dbReference type="PRINTS" id="PR00038">
    <property type="entry name" value="HTHLUXR"/>
</dbReference>
<gene>
    <name evidence="6" type="ORF">CAZ10_30920</name>
    <name evidence="7" type="ORF">DT376_06155</name>
</gene>
<dbReference type="eggNOG" id="COG2197">
    <property type="taxonomic scope" value="Bacteria"/>
</dbReference>
<dbReference type="Pfam" id="PF00072">
    <property type="entry name" value="Response_reg"/>
    <property type="match status" value="1"/>
</dbReference>
<dbReference type="PANTHER" id="PTHR43214">
    <property type="entry name" value="TWO-COMPONENT RESPONSE REGULATOR"/>
    <property type="match status" value="1"/>
</dbReference>
<dbReference type="InterPro" id="IPR000792">
    <property type="entry name" value="Tscrpt_reg_LuxR_C"/>
</dbReference>
<evidence type="ECO:0000256" key="3">
    <source>
        <dbReference type="PROSITE-ProRule" id="PRU00169"/>
    </source>
</evidence>
<dbReference type="AlphaFoldDB" id="A0A087L896"/>
<dbReference type="InterPro" id="IPR011006">
    <property type="entry name" value="CheY-like_superfamily"/>
</dbReference>
<dbReference type="CDD" id="cd06170">
    <property type="entry name" value="LuxR_C_like"/>
    <property type="match status" value="1"/>
</dbReference>
<name>A0A087L896_PSEAI</name>
<comment type="caution">
    <text evidence="7">The sequence shown here is derived from an EMBL/GenBank/DDBJ whole genome shotgun (WGS) entry which is preliminary data.</text>
</comment>
<dbReference type="SUPFAM" id="SSF52172">
    <property type="entry name" value="CheY-like"/>
    <property type="match status" value="1"/>
</dbReference>
<organism evidence="7 9">
    <name type="scientific">Pseudomonas aeruginosa</name>
    <dbReference type="NCBI Taxonomy" id="287"/>
    <lineage>
        <taxon>Bacteria</taxon>
        <taxon>Pseudomonadati</taxon>
        <taxon>Pseudomonadota</taxon>
        <taxon>Gammaproteobacteria</taxon>
        <taxon>Pseudomonadales</taxon>
        <taxon>Pseudomonadaceae</taxon>
        <taxon>Pseudomonas</taxon>
    </lineage>
</organism>
<dbReference type="PROSITE" id="PS50043">
    <property type="entry name" value="HTH_LUXR_2"/>
    <property type="match status" value="1"/>
</dbReference>
<proteinExistence type="predicted"/>
<dbReference type="Proteomes" id="UP000194857">
    <property type="component" value="Unassembled WGS sequence"/>
</dbReference>
<dbReference type="InterPro" id="IPR001789">
    <property type="entry name" value="Sig_transdc_resp-reg_receiver"/>
</dbReference>
<evidence type="ECO:0000256" key="1">
    <source>
        <dbReference type="ARBA" id="ARBA00022553"/>
    </source>
</evidence>
<feature type="modified residue" description="4-aspartylphosphate" evidence="3">
    <location>
        <position position="53"/>
    </location>
</feature>
<protein>
    <submittedName>
        <fullName evidence="7">DNA-binding response regulator</fullName>
    </submittedName>
</protein>
<dbReference type="RefSeq" id="WP_003124732.1">
    <property type="nucleotide sequence ID" value="NZ_AP014839.1"/>
</dbReference>
<dbReference type="GO" id="GO:0000160">
    <property type="term" value="P:phosphorelay signal transduction system"/>
    <property type="evidence" value="ECO:0007669"/>
    <property type="project" value="InterPro"/>
</dbReference>
<dbReference type="EMBL" id="NFFZ01000024">
    <property type="protein sequence ID" value="OTI55964.1"/>
    <property type="molecule type" value="Genomic_DNA"/>
</dbReference>
<dbReference type="PANTHER" id="PTHR43214:SF43">
    <property type="entry name" value="TWO-COMPONENT RESPONSE REGULATOR"/>
    <property type="match status" value="1"/>
</dbReference>
<sequence>MKILLVDDHFVVREGLAALLRGLLPDVEVNEAGDGEEALQAVQREIPSLVIVDLGLPGISGLELTRRLRQRLPQLRVLFFSLHDELALVRQALDAGARGYVTKRAAPTVLLEAIRRVLAGQLYLEQPLATRLACQSWEEQGGAALRGLTRREFEIFRLLARGLALREVAEHLGVSAKTVSNHVSLLKQKLQVSTQAELVHRAIDSGVLRLGLPLPLAEEARGSLG</sequence>
<dbReference type="InterPro" id="IPR058245">
    <property type="entry name" value="NreC/VraR/RcsB-like_REC"/>
</dbReference>
<accession>A0A087L896</accession>
<dbReference type="Gene3D" id="3.40.50.2300">
    <property type="match status" value="1"/>
</dbReference>
<dbReference type="InterPro" id="IPR016032">
    <property type="entry name" value="Sig_transdc_resp-reg_C-effctor"/>
</dbReference>
<dbReference type="SMART" id="SM00448">
    <property type="entry name" value="REC"/>
    <property type="match status" value="1"/>
</dbReference>
<keyword evidence="1 3" id="KW-0597">Phosphoprotein</keyword>
<dbReference type="Pfam" id="PF00196">
    <property type="entry name" value="GerE"/>
    <property type="match status" value="1"/>
</dbReference>
<feature type="domain" description="HTH luxR-type" evidence="4">
    <location>
        <begin position="141"/>
        <end position="206"/>
    </location>
</feature>